<comment type="caution">
    <text evidence="2">The sequence shown here is derived from an EMBL/GenBank/DDBJ whole genome shotgun (WGS) entry which is preliminary data.</text>
</comment>
<proteinExistence type="predicted"/>
<dbReference type="Proteomes" id="UP000523821">
    <property type="component" value="Unassembled WGS sequence"/>
</dbReference>
<dbReference type="Pfam" id="PF00027">
    <property type="entry name" value="cNMP_binding"/>
    <property type="match status" value="1"/>
</dbReference>
<dbReference type="EMBL" id="JACHOO010000001">
    <property type="protein sequence ID" value="MBB5751337.1"/>
    <property type="molecule type" value="Genomic_DNA"/>
</dbReference>
<dbReference type="CDD" id="cd00038">
    <property type="entry name" value="CAP_ED"/>
    <property type="match status" value="1"/>
</dbReference>
<dbReference type="InterPro" id="IPR000595">
    <property type="entry name" value="cNMP-bd_dom"/>
</dbReference>
<dbReference type="SUPFAM" id="SSF51206">
    <property type="entry name" value="cAMP-binding domain-like"/>
    <property type="match status" value="1"/>
</dbReference>
<dbReference type="AlphaFoldDB" id="A0A7W9CTX1"/>
<dbReference type="InterPro" id="IPR014710">
    <property type="entry name" value="RmlC-like_jellyroll"/>
</dbReference>
<accession>A0A7W9CTX1</accession>
<gene>
    <name evidence="2" type="ORF">GGQ63_000380</name>
</gene>
<evidence type="ECO:0000313" key="2">
    <source>
        <dbReference type="EMBL" id="MBB5751337.1"/>
    </source>
</evidence>
<keyword evidence="3" id="KW-1185">Reference proteome</keyword>
<dbReference type="PANTHER" id="PTHR23011:SF28">
    <property type="entry name" value="CYCLIC NUCLEOTIDE-BINDING DOMAIN CONTAINING PROTEIN"/>
    <property type="match status" value="1"/>
</dbReference>
<organism evidence="2 3">
    <name type="scientific">Prosthecomicrobium pneumaticum</name>
    <dbReference type="NCBI Taxonomy" id="81895"/>
    <lineage>
        <taxon>Bacteria</taxon>
        <taxon>Pseudomonadati</taxon>
        <taxon>Pseudomonadota</taxon>
        <taxon>Alphaproteobacteria</taxon>
        <taxon>Hyphomicrobiales</taxon>
        <taxon>Kaistiaceae</taxon>
        <taxon>Prosthecomicrobium</taxon>
    </lineage>
</organism>
<evidence type="ECO:0000259" key="1">
    <source>
        <dbReference type="PROSITE" id="PS50042"/>
    </source>
</evidence>
<protein>
    <submittedName>
        <fullName evidence="2">CRP-like cAMP-binding protein</fullName>
    </submittedName>
</protein>
<dbReference type="Gene3D" id="2.60.120.10">
    <property type="entry name" value="Jelly Rolls"/>
    <property type="match status" value="1"/>
</dbReference>
<dbReference type="SMART" id="SM00100">
    <property type="entry name" value="cNMP"/>
    <property type="match status" value="1"/>
</dbReference>
<dbReference type="InterPro" id="IPR018490">
    <property type="entry name" value="cNMP-bd_dom_sf"/>
</dbReference>
<evidence type="ECO:0000313" key="3">
    <source>
        <dbReference type="Proteomes" id="UP000523821"/>
    </source>
</evidence>
<reference evidence="2 3" key="1">
    <citation type="submission" date="2020-08" db="EMBL/GenBank/DDBJ databases">
        <title>Genomic Encyclopedia of Type Strains, Phase IV (KMG-IV): sequencing the most valuable type-strain genomes for metagenomic binning, comparative biology and taxonomic classification.</title>
        <authorList>
            <person name="Goeker M."/>
        </authorList>
    </citation>
    <scope>NUCLEOTIDE SEQUENCE [LARGE SCALE GENOMIC DNA]</scope>
    <source>
        <strain evidence="2 3">DSM 16268</strain>
    </source>
</reference>
<name>A0A7W9CTX1_9HYPH</name>
<feature type="domain" description="Cyclic nucleotide-binding" evidence="1">
    <location>
        <begin position="12"/>
        <end position="131"/>
    </location>
</feature>
<dbReference type="PANTHER" id="PTHR23011">
    <property type="entry name" value="CYCLIC NUCLEOTIDE-BINDING DOMAIN CONTAINING PROTEIN"/>
    <property type="match status" value="1"/>
</dbReference>
<sequence>MDIFRALRALPLFEAFDEAELTTLAGLAKVRNFPSGAVLMSQGDFGTSMFVVTAGKARVTLHAPGGPKEIALLGPGEMAGEISLLTGATRTATVTAVGRLEAIEIDKATFGTIVAMRKPILERIAAVIEQRRAELGRVRQDAQAWRTGGFGYQELVAKMTQHYGR</sequence>
<dbReference type="PROSITE" id="PS50042">
    <property type="entry name" value="CNMP_BINDING_3"/>
    <property type="match status" value="1"/>
</dbReference>
<dbReference type="RefSeq" id="WP_183851911.1">
    <property type="nucleotide sequence ID" value="NZ_JACHOO010000001.1"/>
</dbReference>